<dbReference type="EMBL" id="CP062789">
    <property type="protein sequence ID" value="QOK21600.1"/>
    <property type="molecule type" value="Genomic_DNA"/>
</dbReference>
<dbReference type="RefSeq" id="WP_072624837.1">
    <property type="nucleotide sequence ID" value="NZ_CP013290.1"/>
</dbReference>
<accession>A0A1L3MHA4</accession>
<sequence length="70" mass="7423">MQILTTIPAKYRKYVYALLALAALALSAYKASQGDWVEFAGLILGGLGFGTATANTPAGYESKHDDSLRA</sequence>
<gene>
    <name evidence="1" type="ORF">ASJ30_09175</name>
    <name evidence="2" type="ORF">IGS73_10565</name>
</gene>
<dbReference type="KEGG" id="jte:ASJ30_09175"/>
<proteinExistence type="predicted"/>
<reference evidence="1 3" key="1">
    <citation type="submission" date="2015-11" db="EMBL/GenBank/DDBJ databases">
        <authorList>
            <person name="Zhang Y."/>
            <person name="Guo Z."/>
        </authorList>
    </citation>
    <scope>NUCLEOTIDE SEQUENCE [LARGE SCALE GENOMIC DNA]</scope>
    <source>
        <strain evidence="1 3">YFY001</strain>
    </source>
</reference>
<keyword evidence="3" id="KW-1185">Reference proteome</keyword>
<evidence type="ECO:0000313" key="1">
    <source>
        <dbReference type="EMBL" id="APH01678.1"/>
    </source>
</evidence>
<evidence type="ECO:0000313" key="2">
    <source>
        <dbReference type="EMBL" id="QOK21600.1"/>
    </source>
</evidence>
<organism evidence="1 3">
    <name type="scientific">Janibacter indicus</name>
    <dbReference type="NCBI Taxonomy" id="857417"/>
    <lineage>
        <taxon>Bacteria</taxon>
        <taxon>Bacillati</taxon>
        <taxon>Actinomycetota</taxon>
        <taxon>Actinomycetes</taxon>
        <taxon>Micrococcales</taxon>
        <taxon>Intrasporangiaceae</taxon>
        <taxon>Janibacter</taxon>
    </lineage>
</organism>
<name>A0A1L3MHA4_9MICO</name>
<reference evidence="2 4" key="2">
    <citation type="submission" date="2020-10" db="EMBL/GenBank/DDBJ databases">
        <title>Janibacter indicus TT2 genome sequence.</title>
        <authorList>
            <person name="Lee K."/>
            <person name="Ganzorig M."/>
        </authorList>
    </citation>
    <scope>NUCLEOTIDE SEQUENCE [LARGE SCALE GENOMIC DNA]</scope>
    <source>
        <strain evidence="2 4">TT2</strain>
    </source>
</reference>
<dbReference type="Proteomes" id="UP000182938">
    <property type="component" value="Chromosome"/>
</dbReference>
<dbReference type="AlphaFoldDB" id="A0A1L3MHA4"/>
<protein>
    <recommendedName>
        <fullName evidence="5">Holin</fullName>
    </recommendedName>
</protein>
<evidence type="ECO:0000313" key="4">
    <source>
        <dbReference type="Proteomes" id="UP000593998"/>
    </source>
</evidence>
<evidence type="ECO:0008006" key="5">
    <source>
        <dbReference type="Google" id="ProtNLM"/>
    </source>
</evidence>
<dbReference type="Proteomes" id="UP000593998">
    <property type="component" value="Chromosome"/>
</dbReference>
<evidence type="ECO:0000313" key="3">
    <source>
        <dbReference type="Proteomes" id="UP000182938"/>
    </source>
</evidence>
<dbReference type="EMBL" id="CP013290">
    <property type="protein sequence ID" value="APH01678.1"/>
    <property type="molecule type" value="Genomic_DNA"/>
</dbReference>